<gene>
    <name evidence="2" type="ORF">CSSPJE1EN2_LOCUS10239</name>
</gene>
<dbReference type="Proteomes" id="UP001497522">
    <property type="component" value="Chromosome 17"/>
</dbReference>
<protein>
    <submittedName>
        <fullName evidence="2">Uncharacterized protein</fullName>
    </submittedName>
</protein>
<sequence>MGALCSCLGGDSPKESKEPNNQAPGAVVNPSEASSRAGLAAIQRAELFANTPAGKAARKVAKAKTSLAPNRGGEPALKRIYWMQCSELYRDRLANGMMMMNWSQASCLQPPGSCCSVPVPNVLCCLLLFRQHVGSETKAAAVVT</sequence>
<name>A0ABP1AXB0_9BRYO</name>
<evidence type="ECO:0000256" key="1">
    <source>
        <dbReference type="SAM" id="MobiDB-lite"/>
    </source>
</evidence>
<organism evidence="2 3">
    <name type="scientific">Sphagnum jensenii</name>
    <dbReference type="NCBI Taxonomy" id="128206"/>
    <lineage>
        <taxon>Eukaryota</taxon>
        <taxon>Viridiplantae</taxon>
        <taxon>Streptophyta</taxon>
        <taxon>Embryophyta</taxon>
        <taxon>Bryophyta</taxon>
        <taxon>Sphagnophytina</taxon>
        <taxon>Sphagnopsida</taxon>
        <taxon>Sphagnales</taxon>
        <taxon>Sphagnaceae</taxon>
        <taxon>Sphagnum</taxon>
    </lineage>
</organism>
<dbReference type="EMBL" id="OZ023718">
    <property type="protein sequence ID" value="CAK9867244.1"/>
    <property type="molecule type" value="Genomic_DNA"/>
</dbReference>
<evidence type="ECO:0000313" key="2">
    <source>
        <dbReference type="EMBL" id="CAK9867244.1"/>
    </source>
</evidence>
<evidence type="ECO:0000313" key="3">
    <source>
        <dbReference type="Proteomes" id="UP001497522"/>
    </source>
</evidence>
<feature type="region of interest" description="Disordered" evidence="1">
    <location>
        <begin position="1"/>
        <end position="31"/>
    </location>
</feature>
<keyword evidence="3" id="KW-1185">Reference proteome</keyword>
<proteinExistence type="predicted"/>
<accession>A0ABP1AXB0</accession>
<reference evidence="2" key="1">
    <citation type="submission" date="2024-03" db="EMBL/GenBank/DDBJ databases">
        <authorList>
            <consortium name="ELIXIR-Norway"/>
            <consortium name="Elixir Norway"/>
        </authorList>
    </citation>
    <scope>NUCLEOTIDE SEQUENCE</scope>
</reference>